<dbReference type="SUPFAM" id="SSF55957">
    <property type="entry name" value="Phosphoglucomutase, C-terminal domain"/>
    <property type="match status" value="1"/>
</dbReference>
<sequence>MRKYFGTDGVRGIANTELTCDLTYRLGRAGGYVLAQGKEKVKVIVGKDTRISGDMLEASLISGLMSVGCDVITVGVVPTPAVAYLIKKYDADCGVVISASHNPVEYNGIKFFNEDGYKLDDEVELNIENYIDNIEKVDYYPVGEKVGKKIHMHDAQRDYIDYLKSIINVDFKGLKVVLDCANGAAYKVAPIVFDELGASVITINSEPNGNNINDKCGSTHPQKLQEAVLKHKADLGLAYDGDADRLIAVNEAGNIVDGDHIMILSAIYLKKKSKLAQDTLVVTVMSNIGLTIAAKEHGVKLSTTGVGDRYVLEEMKNSGYNLGGEQSGHMIFLDYNTTGDGVLSSLVLAQIVLEEQKKLSELAAVMTQYPQVLVNARIKNENKNRYMEYPQIKSEIERIESLLDGCGRVLIRPSGTEPLVRVMLEGKEEGQIKELATNLANLIQEKLS</sequence>
<dbReference type="SUPFAM" id="SSF53738">
    <property type="entry name" value="Phosphoglucomutase, first 3 domains"/>
    <property type="match status" value="3"/>
</dbReference>
<dbReference type="InterPro" id="IPR005846">
    <property type="entry name" value="A-D-PHexomutase_a/b/a-III"/>
</dbReference>
<evidence type="ECO:0000259" key="12">
    <source>
        <dbReference type="Pfam" id="PF02880"/>
    </source>
</evidence>
<dbReference type="Proteomes" id="UP001301012">
    <property type="component" value="Unassembled WGS sequence"/>
</dbReference>
<protein>
    <recommendedName>
        <fullName evidence="6 8">Phosphoglucosamine mutase</fullName>
        <ecNumber evidence="6 8">5.4.2.10</ecNumber>
    </recommendedName>
</protein>
<comment type="catalytic activity">
    <reaction evidence="6 8">
        <text>alpha-D-glucosamine 1-phosphate = D-glucosamine 6-phosphate</text>
        <dbReference type="Rhea" id="RHEA:23424"/>
        <dbReference type="ChEBI" id="CHEBI:58516"/>
        <dbReference type="ChEBI" id="CHEBI:58725"/>
        <dbReference type="EC" id="5.4.2.10"/>
    </reaction>
</comment>
<evidence type="ECO:0000256" key="7">
    <source>
        <dbReference type="RuleBase" id="RU004326"/>
    </source>
</evidence>
<dbReference type="Pfam" id="PF00408">
    <property type="entry name" value="PGM_PMM_IV"/>
    <property type="match status" value="1"/>
</dbReference>
<evidence type="ECO:0000259" key="11">
    <source>
        <dbReference type="Pfam" id="PF02879"/>
    </source>
</evidence>
<dbReference type="EMBL" id="JASKYM010000007">
    <property type="protein sequence ID" value="MDK2564417.1"/>
    <property type="molecule type" value="Genomic_DNA"/>
</dbReference>
<dbReference type="EC" id="5.4.2.10" evidence="6 8"/>
<comment type="function">
    <text evidence="6 8">Catalyzes the conversion of glucosamine-6-phosphate to glucosamine-1-phosphate.</text>
</comment>
<gene>
    <name evidence="6 13" type="primary">glmM</name>
    <name evidence="13" type="ORF">QOZ84_12720</name>
</gene>
<keyword evidence="4 6" id="KW-0460">Magnesium</keyword>
<proteinExistence type="inferred from homology"/>
<dbReference type="HAMAP" id="MF_01554_B">
    <property type="entry name" value="GlmM_B"/>
    <property type="match status" value="1"/>
</dbReference>
<comment type="similarity">
    <text evidence="1 6 7">Belongs to the phosphohexose mutase family.</text>
</comment>
<dbReference type="InterPro" id="IPR016066">
    <property type="entry name" value="A-D-PHexomutase_CS"/>
</dbReference>
<evidence type="ECO:0000259" key="9">
    <source>
        <dbReference type="Pfam" id="PF00408"/>
    </source>
</evidence>
<dbReference type="PROSITE" id="PS00710">
    <property type="entry name" value="PGM_PMM"/>
    <property type="match status" value="1"/>
</dbReference>
<dbReference type="Gene3D" id="3.40.120.10">
    <property type="entry name" value="Alpha-D-Glucose-1,6-Bisphosphate, subunit A, domain 3"/>
    <property type="match status" value="3"/>
</dbReference>
<evidence type="ECO:0000313" key="14">
    <source>
        <dbReference type="Proteomes" id="UP001301012"/>
    </source>
</evidence>
<keyword evidence="5 6" id="KW-0413">Isomerase</keyword>
<feature type="modified residue" description="Phosphoserine" evidence="6">
    <location>
        <position position="100"/>
    </location>
</feature>
<organism evidence="13 14">
    <name type="scientific">Romboutsia sedimentorum</name>
    <dbReference type="NCBI Taxonomy" id="1368474"/>
    <lineage>
        <taxon>Bacteria</taxon>
        <taxon>Bacillati</taxon>
        <taxon>Bacillota</taxon>
        <taxon>Clostridia</taxon>
        <taxon>Peptostreptococcales</taxon>
        <taxon>Peptostreptococcaceae</taxon>
        <taxon>Romboutsia</taxon>
    </lineage>
</organism>
<reference evidence="13 14" key="1">
    <citation type="submission" date="2023-05" db="EMBL/GenBank/DDBJ databases">
        <title>Rombocin, a short stable natural nisin variant, displays selective antimicrobial activity against Listeria monocytogenes and employs dual mode of action to kill target bacterial strains.</title>
        <authorList>
            <person name="Wambui J."/>
            <person name="Stephan R."/>
            <person name="Kuipers O.P."/>
        </authorList>
    </citation>
    <scope>NUCLEOTIDE SEQUENCE [LARGE SCALE GENOMIC DNA]</scope>
    <source>
        <strain evidence="13 14">RC002</strain>
    </source>
</reference>
<feature type="domain" description="Alpha-D-phosphohexomutase C-terminal" evidence="9">
    <location>
        <begin position="373"/>
        <end position="441"/>
    </location>
</feature>
<dbReference type="InterPro" id="IPR050060">
    <property type="entry name" value="Phosphoglucosamine_mutase"/>
</dbReference>
<evidence type="ECO:0000256" key="1">
    <source>
        <dbReference type="ARBA" id="ARBA00010231"/>
    </source>
</evidence>
<feature type="binding site" description="via phosphate group" evidence="6">
    <location>
        <position position="100"/>
    </location>
    <ligand>
        <name>Mg(2+)</name>
        <dbReference type="ChEBI" id="CHEBI:18420"/>
    </ligand>
</feature>
<dbReference type="InterPro" id="IPR005841">
    <property type="entry name" value="Alpha-D-phosphohexomutase_SF"/>
</dbReference>
<feature type="domain" description="Alpha-D-phosphohexomutase alpha/beta/alpha" evidence="12">
    <location>
        <begin position="257"/>
        <end position="369"/>
    </location>
</feature>
<evidence type="ECO:0000256" key="2">
    <source>
        <dbReference type="ARBA" id="ARBA00022553"/>
    </source>
</evidence>
<dbReference type="PANTHER" id="PTHR42946:SF1">
    <property type="entry name" value="PHOSPHOGLUCOMUTASE (ALPHA-D-GLUCOSE-1,6-BISPHOSPHATE-DEPENDENT)"/>
    <property type="match status" value="1"/>
</dbReference>
<name>A0ABT7EBV3_9FIRM</name>
<dbReference type="InterPro" id="IPR036900">
    <property type="entry name" value="A-D-PHexomutase_C_sf"/>
</dbReference>
<keyword evidence="2 6" id="KW-0597">Phosphoprotein</keyword>
<feature type="binding site" evidence="6">
    <location>
        <position position="240"/>
    </location>
    <ligand>
        <name>Mg(2+)</name>
        <dbReference type="ChEBI" id="CHEBI:18420"/>
    </ligand>
</feature>
<feature type="binding site" evidence="6">
    <location>
        <position position="244"/>
    </location>
    <ligand>
        <name>Mg(2+)</name>
        <dbReference type="ChEBI" id="CHEBI:18420"/>
    </ligand>
</feature>
<dbReference type="GO" id="GO:0008966">
    <property type="term" value="F:phosphoglucosamine mutase activity"/>
    <property type="evidence" value="ECO:0007669"/>
    <property type="project" value="UniProtKB-EC"/>
</dbReference>
<dbReference type="CDD" id="cd05802">
    <property type="entry name" value="GlmM"/>
    <property type="match status" value="1"/>
</dbReference>
<dbReference type="PANTHER" id="PTHR42946">
    <property type="entry name" value="PHOSPHOHEXOSE MUTASE"/>
    <property type="match status" value="1"/>
</dbReference>
<dbReference type="InterPro" id="IPR006352">
    <property type="entry name" value="GlmM_bact"/>
</dbReference>
<dbReference type="Gene3D" id="3.30.310.50">
    <property type="entry name" value="Alpha-D-phosphohexomutase, C-terminal domain"/>
    <property type="match status" value="1"/>
</dbReference>
<evidence type="ECO:0000259" key="10">
    <source>
        <dbReference type="Pfam" id="PF02878"/>
    </source>
</evidence>
<dbReference type="Pfam" id="PF02879">
    <property type="entry name" value="PGM_PMM_II"/>
    <property type="match status" value="1"/>
</dbReference>
<dbReference type="NCBIfam" id="TIGR01455">
    <property type="entry name" value="glmM"/>
    <property type="match status" value="1"/>
</dbReference>
<dbReference type="InterPro" id="IPR016055">
    <property type="entry name" value="A-D-PHexomutase_a/b/a-I/II/III"/>
</dbReference>
<feature type="active site" description="Phosphoserine intermediate" evidence="6">
    <location>
        <position position="100"/>
    </location>
</feature>
<dbReference type="PRINTS" id="PR00509">
    <property type="entry name" value="PGMPMM"/>
</dbReference>
<dbReference type="Pfam" id="PF02878">
    <property type="entry name" value="PGM_PMM_I"/>
    <property type="match status" value="1"/>
</dbReference>
<evidence type="ECO:0000256" key="5">
    <source>
        <dbReference type="ARBA" id="ARBA00023235"/>
    </source>
</evidence>
<dbReference type="NCBIfam" id="NF008139">
    <property type="entry name" value="PRK10887.1"/>
    <property type="match status" value="1"/>
</dbReference>
<dbReference type="Pfam" id="PF02880">
    <property type="entry name" value="PGM_PMM_III"/>
    <property type="match status" value="1"/>
</dbReference>
<dbReference type="InterPro" id="IPR005843">
    <property type="entry name" value="A-D-PHexomutase_C"/>
</dbReference>
<accession>A0ABT7EBV3</accession>
<dbReference type="InterPro" id="IPR005845">
    <property type="entry name" value="A-D-PHexomutase_a/b/a-II"/>
</dbReference>
<keyword evidence="3 6" id="KW-0479">Metal-binding</keyword>
<keyword evidence="14" id="KW-1185">Reference proteome</keyword>
<feature type="domain" description="Alpha-D-phosphohexomutase alpha/beta/alpha" evidence="10">
    <location>
        <begin position="2"/>
        <end position="136"/>
    </location>
</feature>
<evidence type="ECO:0000313" key="13">
    <source>
        <dbReference type="EMBL" id="MDK2564417.1"/>
    </source>
</evidence>
<feature type="binding site" evidence="6">
    <location>
        <position position="242"/>
    </location>
    <ligand>
        <name>Mg(2+)</name>
        <dbReference type="ChEBI" id="CHEBI:18420"/>
    </ligand>
</feature>
<comment type="caution">
    <text evidence="13">The sequence shown here is derived from an EMBL/GenBank/DDBJ whole genome shotgun (WGS) entry which is preliminary data.</text>
</comment>
<comment type="cofactor">
    <cofactor evidence="6">
        <name>Mg(2+)</name>
        <dbReference type="ChEBI" id="CHEBI:18420"/>
    </cofactor>
    <text evidence="6">Binds 1 Mg(2+) ion per subunit.</text>
</comment>
<comment type="PTM">
    <text evidence="6">Activated by phosphorylation.</text>
</comment>
<evidence type="ECO:0000256" key="4">
    <source>
        <dbReference type="ARBA" id="ARBA00022842"/>
    </source>
</evidence>
<dbReference type="InterPro" id="IPR005844">
    <property type="entry name" value="A-D-PHexomutase_a/b/a-I"/>
</dbReference>
<evidence type="ECO:0000256" key="3">
    <source>
        <dbReference type="ARBA" id="ARBA00022723"/>
    </source>
</evidence>
<feature type="domain" description="Alpha-D-phosphohexomutase alpha/beta/alpha" evidence="11">
    <location>
        <begin position="158"/>
        <end position="253"/>
    </location>
</feature>
<dbReference type="RefSeq" id="WP_284133341.1">
    <property type="nucleotide sequence ID" value="NZ_JASKYM010000007.1"/>
</dbReference>
<evidence type="ECO:0000256" key="6">
    <source>
        <dbReference type="HAMAP-Rule" id="MF_01554"/>
    </source>
</evidence>
<evidence type="ECO:0000256" key="8">
    <source>
        <dbReference type="RuleBase" id="RU004327"/>
    </source>
</evidence>